<protein>
    <submittedName>
        <fullName evidence="1">Uncharacterized protein</fullName>
    </submittedName>
</protein>
<name>A0A8S2FYJ4_9BILA</name>
<accession>A0A8S2FYJ4</accession>
<comment type="caution">
    <text evidence="1">The sequence shown here is derived from an EMBL/GenBank/DDBJ whole genome shotgun (WGS) entry which is preliminary data.</text>
</comment>
<dbReference type="Proteomes" id="UP000677228">
    <property type="component" value="Unassembled WGS sequence"/>
</dbReference>
<dbReference type="AlphaFoldDB" id="A0A8S2FYJ4"/>
<evidence type="ECO:0000313" key="3">
    <source>
        <dbReference type="Proteomes" id="UP000677228"/>
    </source>
</evidence>
<proteinExistence type="predicted"/>
<gene>
    <name evidence="1" type="ORF">OVA965_LOCUS41458</name>
    <name evidence="2" type="ORF">TMI583_LOCUS43115</name>
</gene>
<dbReference type="EMBL" id="CAJOBA010071142">
    <property type="protein sequence ID" value="CAF4392578.1"/>
    <property type="molecule type" value="Genomic_DNA"/>
</dbReference>
<sequence>MDRLTHAVLKETSKNLKYYIDVKRRENAFILNPNSQYDCLPLRARSIYGTTKEYPPLYGSCFSDNDVKSHLRTWKPQRLASKNAAEKKMCREELNFHMKAYNFMPSESPKFADLRLRPLRSNSSCSLNSSCVNNRDIMRMLPNAGSKLTRIEQNQLVDDTANILAVNLYIFPKTSNAQIGEFQIICF</sequence>
<evidence type="ECO:0000313" key="1">
    <source>
        <dbReference type="EMBL" id="CAF1589286.1"/>
    </source>
</evidence>
<reference evidence="1" key="1">
    <citation type="submission" date="2021-02" db="EMBL/GenBank/DDBJ databases">
        <authorList>
            <person name="Nowell W R."/>
        </authorList>
    </citation>
    <scope>NUCLEOTIDE SEQUENCE</scope>
</reference>
<dbReference type="EMBL" id="CAJNOK010047777">
    <property type="protein sequence ID" value="CAF1589286.1"/>
    <property type="molecule type" value="Genomic_DNA"/>
</dbReference>
<organism evidence="1 3">
    <name type="scientific">Didymodactylos carnosus</name>
    <dbReference type="NCBI Taxonomy" id="1234261"/>
    <lineage>
        <taxon>Eukaryota</taxon>
        <taxon>Metazoa</taxon>
        <taxon>Spiralia</taxon>
        <taxon>Gnathifera</taxon>
        <taxon>Rotifera</taxon>
        <taxon>Eurotatoria</taxon>
        <taxon>Bdelloidea</taxon>
        <taxon>Philodinida</taxon>
        <taxon>Philodinidae</taxon>
        <taxon>Didymodactylos</taxon>
    </lineage>
</organism>
<evidence type="ECO:0000313" key="2">
    <source>
        <dbReference type="EMBL" id="CAF4392578.1"/>
    </source>
</evidence>
<dbReference type="Proteomes" id="UP000682733">
    <property type="component" value="Unassembled WGS sequence"/>
</dbReference>